<evidence type="ECO:0000256" key="1">
    <source>
        <dbReference type="SAM" id="MobiDB-lite"/>
    </source>
</evidence>
<feature type="region of interest" description="Disordered" evidence="1">
    <location>
        <begin position="73"/>
        <end position="98"/>
    </location>
</feature>
<name>A0A9X0UG02_9PROT</name>
<gene>
    <name evidence="2" type="ORF">H7965_24355</name>
</gene>
<dbReference type="AlphaFoldDB" id="A0A9X0UG02"/>
<organism evidence="2 3">
    <name type="scientific">Siccirubricoccus deserti</name>
    <dbReference type="NCBI Taxonomy" id="2013562"/>
    <lineage>
        <taxon>Bacteria</taxon>
        <taxon>Pseudomonadati</taxon>
        <taxon>Pseudomonadota</taxon>
        <taxon>Alphaproteobacteria</taxon>
        <taxon>Acetobacterales</taxon>
        <taxon>Roseomonadaceae</taxon>
        <taxon>Siccirubricoccus</taxon>
    </lineage>
</organism>
<sequence>MERRLRQRIGQLIAAQVVEEEEEGLRLPRGQGNYHRLNAVLKRVMGGKGRGEMTLDELEATRAEVSVRAAGCLQSDQPRDRQALRSAQVRRAAEALDR</sequence>
<proteinExistence type="predicted"/>
<dbReference type="RefSeq" id="WP_186773168.1">
    <property type="nucleotide sequence ID" value="NZ_JACOMF010000054.1"/>
</dbReference>
<protein>
    <submittedName>
        <fullName evidence="2">Uncharacterized protein</fullName>
    </submittedName>
</protein>
<keyword evidence="3" id="KW-1185">Reference proteome</keyword>
<accession>A0A9X0UG02</accession>
<comment type="caution">
    <text evidence="2">The sequence shown here is derived from an EMBL/GenBank/DDBJ whole genome shotgun (WGS) entry which is preliminary data.</text>
</comment>
<evidence type="ECO:0000313" key="2">
    <source>
        <dbReference type="EMBL" id="MBC4018418.1"/>
    </source>
</evidence>
<evidence type="ECO:0000313" key="3">
    <source>
        <dbReference type="Proteomes" id="UP000600101"/>
    </source>
</evidence>
<dbReference type="Proteomes" id="UP000600101">
    <property type="component" value="Unassembled WGS sequence"/>
</dbReference>
<dbReference type="EMBL" id="JACOMF010000054">
    <property type="protein sequence ID" value="MBC4018418.1"/>
    <property type="molecule type" value="Genomic_DNA"/>
</dbReference>
<reference evidence="2" key="1">
    <citation type="submission" date="2020-08" db="EMBL/GenBank/DDBJ databases">
        <authorList>
            <person name="Hu Y."/>
            <person name="Nguyen S.V."/>
            <person name="Li F."/>
            <person name="Fanning S."/>
        </authorList>
    </citation>
    <scope>NUCLEOTIDE SEQUENCE</scope>
    <source>
        <strain evidence="2">SYSU D8009</strain>
    </source>
</reference>